<feature type="transmembrane region" description="Helical" evidence="8">
    <location>
        <begin position="6"/>
        <end position="25"/>
    </location>
</feature>
<accession>A0A8X6Q2K7</accession>
<evidence type="ECO:0000256" key="4">
    <source>
        <dbReference type="ARBA" id="ARBA00022847"/>
    </source>
</evidence>
<protein>
    <submittedName>
        <fullName evidence="9">Inorganic phosphate cotransporter</fullName>
    </submittedName>
</protein>
<dbReference type="GO" id="GO:0015293">
    <property type="term" value="F:symporter activity"/>
    <property type="evidence" value="ECO:0007669"/>
    <property type="project" value="UniProtKB-KW"/>
</dbReference>
<dbReference type="InterPro" id="IPR036259">
    <property type="entry name" value="MFS_trans_sf"/>
</dbReference>
<organism evidence="9 10">
    <name type="scientific">Nephila pilipes</name>
    <name type="common">Giant wood spider</name>
    <name type="synonym">Nephila maculata</name>
    <dbReference type="NCBI Taxonomy" id="299642"/>
    <lineage>
        <taxon>Eukaryota</taxon>
        <taxon>Metazoa</taxon>
        <taxon>Ecdysozoa</taxon>
        <taxon>Arthropoda</taxon>
        <taxon>Chelicerata</taxon>
        <taxon>Arachnida</taxon>
        <taxon>Araneae</taxon>
        <taxon>Araneomorphae</taxon>
        <taxon>Entelegynae</taxon>
        <taxon>Araneoidea</taxon>
        <taxon>Nephilidae</taxon>
        <taxon>Nephila</taxon>
    </lineage>
</organism>
<reference evidence="9" key="1">
    <citation type="submission" date="2020-08" db="EMBL/GenBank/DDBJ databases">
        <title>Multicomponent nature underlies the extraordinary mechanical properties of spider dragline silk.</title>
        <authorList>
            <person name="Kono N."/>
            <person name="Nakamura H."/>
            <person name="Mori M."/>
            <person name="Yoshida Y."/>
            <person name="Ohtoshi R."/>
            <person name="Malay A.D."/>
            <person name="Moran D.A.P."/>
            <person name="Tomita M."/>
            <person name="Numata K."/>
            <person name="Arakawa K."/>
        </authorList>
    </citation>
    <scope>NUCLEOTIDE SEQUENCE</scope>
</reference>
<evidence type="ECO:0000256" key="2">
    <source>
        <dbReference type="ARBA" id="ARBA00022448"/>
    </source>
</evidence>
<evidence type="ECO:0000313" key="10">
    <source>
        <dbReference type="Proteomes" id="UP000887013"/>
    </source>
</evidence>
<sequence>MTYVLFKSLGAFTMGIGILLCFLLYEYPKNHPSITEAELKYITEGQESNMSENRPAIPWKEILTSVPCLAYYYGLFGHMWSIAYFLSVHPTFMGRILHFSMTENGATSCVPFVMKSMGGLIASFISKWLTKKNYVGVNKLRKGFTFVGALGFSFCMLGIFLAECNIVINILCFTLSLFSSGVALAGIMIAGVDMTPMFAGTLMGVASTIGGLSTVIIPLLTGYLTTHETLAEWHVIFWISVGIVGSSGILFAIFGSAEVQPWNFPDGHNSTEPNEAEKQNDKEYGTIEKSKT</sequence>
<keyword evidence="6 8" id="KW-0472">Membrane</keyword>
<evidence type="ECO:0000256" key="8">
    <source>
        <dbReference type="SAM" id="Phobius"/>
    </source>
</evidence>
<dbReference type="Proteomes" id="UP000887013">
    <property type="component" value="Unassembled WGS sequence"/>
</dbReference>
<dbReference type="EMBL" id="BMAW01074672">
    <property type="protein sequence ID" value="GFT93271.1"/>
    <property type="molecule type" value="Genomic_DNA"/>
</dbReference>
<feature type="transmembrane region" description="Helical" evidence="8">
    <location>
        <begin position="70"/>
        <end position="92"/>
    </location>
</feature>
<dbReference type="InterPro" id="IPR050382">
    <property type="entry name" value="MFS_Na/Anion_cotransporter"/>
</dbReference>
<keyword evidence="10" id="KW-1185">Reference proteome</keyword>
<dbReference type="PANTHER" id="PTHR11662">
    <property type="entry name" value="SOLUTE CARRIER FAMILY 17"/>
    <property type="match status" value="1"/>
</dbReference>
<evidence type="ECO:0000256" key="3">
    <source>
        <dbReference type="ARBA" id="ARBA00022692"/>
    </source>
</evidence>
<feature type="transmembrane region" description="Helical" evidence="8">
    <location>
        <begin position="235"/>
        <end position="254"/>
    </location>
</feature>
<dbReference type="InterPro" id="IPR011701">
    <property type="entry name" value="MFS"/>
</dbReference>
<dbReference type="GO" id="GO:0016020">
    <property type="term" value="C:membrane"/>
    <property type="evidence" value="ECO:0007669"/>
    <property type="project" value="UniProtKB-SubCell"/>
</dbReference>
<dbReference type="Gene3D" id="1.20.1250.20">
    <property type="entry name" value="MFS general substrate transporter like domains"/>
    <property type="match status" value="1"/>
</dbReference>
<name>A0A8X6Q2K7_NEPPI</name>
<proteinExistence type="predicted"/>
<feature type="compositionally biased region" description="Basic and acidic residues" evidence="7">
    <location>
        <begin position="275"/>
        <end position="292"/>
    </location>
</feature>
<keyword evidence="5 8" id="KW-1133">Transmembrane helix</keyword>
<evidence type="ECO:0000256" key="6">
    <source>
        <dbReference type="ARBA" id="ARBA00023136"/>
    </source>
</evidence>
<dbReference type="PANTHER" id="PTHR11662:SF399">
    <property type="entry name" value="FI19708P1-RELATED"/>
    <property type="match status" value="1"/>
</dbReference>
<feature type="transmembrane region" description="Helical" evidence="8">
    <location>
        <begin position="142"/>
        <end position="162"/>
    </location>
</feature>
<evidence type="ECO:0000256" key="5">
    <source>
        <dbReference type="ARBA" id="ARBA00022989"/>
    </source>
</evidence>
<keyword evidence="2" id="KW-0813">Transport</keyword>
<dbReference type="Pfam" id="PF07690">
    <property type="entry name" value="MFS_1"/>
    <property type="match status" value="1"/>
</dbReference>
<dbReference type="GO" id="GO:0006820">
    <property type="term" value="P:monoatomic anion transport"/>
    <property type="evidence" value="ECO:0007669"/>
    <property type="project" value="TreeGrafter"/>
</dbReference>
<dbReference type="OrthoDB" id="6421734at2759"/>
<keyword evidence="4" id="KW-0769">Symport</keyword>
<evidence type="ECO:0000313" key="9">
    <source>
        <dbReference type="EMBL" id="GFT93271.1"/>
    </source>
</evidence>
<comment type="caution">
    <text evidence="9">The sequence shown here is derived from an EMBL/GenBank/DDBJ whole genome shotgun (WGS) entry which is preliminary data.</text>
</comment>
<dbReference type="SUPFAM" id="SSF103473">
    <property type="entry name" value="MFS general substrate transporter"/>
    <property type="match status" value="1"/>
</dbReference>
<feature type="transmembrane region" description="Helical" evidence="8">
    <location>
        <begin position="202"/>
        <end position="223"/>
    </location>
</feature>
<gene>
    <name evidence="9" type="primary">Picot_37</name>
    <name evidence="9" type="ORF">NPIL_503141</name>
</gene>
<dbReference type="FunFam" id="1.20.1250.20:FF:000003">
    <property type="entry name" value="Solute carrier family 17 member 3"/>
    <property type="match status" value="1"/>
</dbReference>
<comment type="subcellular location">
    <subcellularLocation>
        <location evidence="1">Membrane</location>
        <topology evidence="1">Multi-pass membrane protein</topology>
    </subcellularLocation>
</comment>
<evidence type="ECO:0000256" key="1">
    <source>
        <dbReference type="ARBA" id="ARBA00004141"/>
    </source>
</evidence>
<feature type="region of interest" description="Disordered" evidence="7">
    <location>
        <begin position="264"/>
        <end position="292"/>
    </location>
</feature>
<evidence type="ECO:0000256" key="7">
    <source>
        <dbReference type="SAM" id="MobiDB-lite"/>
    </source>
</evidence>
<keyword evidence="3 8" id="KW-0812">Transmembrane</keyword>
<dbReference type="AlphaFoldDB" id="A0A8X6Q2K7"/>
<feature type="transmembrane region" description="Helical" evidence="8">
    <location>
        <begin position="168"/>
        <end position="190"/>
    </location>
</feature>
<feature type="transmembrane region" description="Helical" evidence="8">
    <location>
        <begin position="112"/>
        <end position="130"/>
    </location>
</feature>